<dbReference type="SMART" id="SM00418">
    <property type="entry name" value="HTH_ARSR"/>
    <property type="match status" value="1"/>
</dbReference>
<dbReference type="RefSeq" id="WP_119423969.1">
    <property type="nucleotide sequence ID" value="NZ_QQXK01000006.1"/>
</dbReference>
<dbReference type="SUPFAM" id="SSF46785">
    <property type="entry name" value="Winged helix' DNA-binding domain"/>
    <property type="match status" value="1"/>
</dbReference>
<dbReference type="AlphaFoldDB" id="A0A399JCV6"/>
<dbReference type="EMBL" id="QQXK01000006">
    <property type="protein sequence ID" value="RII43064.1"/>
    <property type="molecule type" value="Genomic_DNA"/>
</dbReference>
<dbReference type="PANTHER" id="PTHR38600">
    <property type="entry name" value="TRANSCRIPTIONAL REGULATORY PROTEIN"/>
    <property type="match status" value="1"/>
</dbReference>
<evidence type="ECO:0000313" key="3">
    <source>
        <dbReference type="Proteomes" id="UP000265419"/>
    </source>
</evidence>
<accession>A0A399JCV6</accession>
<protein>
    <submittedName>
        <fullName evidence="2">ArsR family transcriptional regulator</fullName>
    </submittedName>
</protein>
<dbReference type="Proteomes" id="UP000265419">
    <property type="component" value="Unassembled WGS sequence"/>
</dbReference>
<feature type="domain" description="HTH arsR-type" evidence="1">
    <location>
        <begin position="1"/>
        <end position="92"/>
    </location>
</feature>
<dbReference type="InterPro" id="IPR011991">
    <property type="entry name" value="ArsR-like_HTH"/>
</dbReference>
<dbReference type="GO" id="GO:0003700">
    <property type="term" value="F:DNA-binding transcription factor activity"/>
    <property type="evidence" value="ECO:0007669"/>
    <property type="project" value="InterPro"/>
</dbReference>
<dbReference type="PROSITE" id="PS50987">
    <property type="entry name" value="HTH_ARSR_2"/>
    <property type="match status" value="1"/>
</dbReference>
<dbReference type="Pfam" id="PF12840">
    <property type="entry name" value="HTH_20"/>
    <property type="match status" value="1"/>
</dbReference>
<dbReference type="InterPro" id="IPR036390">
    <property type="entry name" value="WH_DNA-bd_sf"/>
</dbReference>
<dbReference type="CDD" id="cd00090">
    <property type="entry name" value="HTH_ARSR"/>
    <property type="match status" value="1"/>
</dbReference>
<comment type="caution">
    <text evidence="2">The sequence shown here is derived from an EMBL/GenBank/DDBJ whole genome shotgun (WGS) entry which is preliminary data.</text>
</comment>
<organism evidence="2 3">
    <name type="scientific">Galactobacter valiniphilus</name>
    <dbReference type="NCBI Taxonomy" id="2676122"/>
    <lineage>
        <taxon>Bacteria</taxon>
        <taxon>Bacillati</taxon>
        <taxon>Actinomycetota</taxon>
        <taxon>Actinomycetes</taxon>
        <taxon>Micrococcales</taxon>
        <taxon>Micrococcaceae</taxon>
        <taxon>Galactobacter</taxon>
    </lineage>
</organism>
<gene>
    <name evidence="2" type="ORF">DWB68_04595</name>
</gene>
<reference evidence="2 3" key="1">
    <citation type="submission" date="2018-07" db="EMBL/GenBank/DDBJ databases">
        <title>Arthrobacter sp. nov., isolated from raw cow's milk with high bacterial count.</title>
        <authorList>
            <person name="Hahne J."/>
            <person name="Isele D."/>
            <person name="Lipski A."/>
        </authorList>
    </citation>
    <scope>NUCLEOTIDE SEQUENCE [LARGE SCALE GENOMIC DNA]</scope>
    <source>
        <strain evidence="2 3">JZ R-35</strain>
    </source>
</reference>
<keyword evidence="3" id="KW-1185">Reference proteome</keyword>
<dbReference type="InterPro" id="IPR001845">
    <property type="entry name" value="HTH_ArsR_DNA-bd_dom"/>
</dbReference>
<dbReference type="Gene3D" id="1.10.10.10">
    <property type="entry name" value="Winged helix-like DNA-binding domain superfamily/Winged helix DNA-binding domain"/>
    <property type="match status" value="1"/>
</dbReference>
<dbReference type="PRINTS" id="PR00778">
    <property type="entry name" value="HTHARSR"/>
</dbReference>
<dbReference type="InterPro" id="IPR036388">
    <property type="entry name" value="WH-like_DNA-bd_sf"/>
</dbReference>
<dbReference type="PANTHER" id="PTHR38600:SF2">
    <property type="entry name" value="SLL0088 PROTEIN"/>
    <property type="match status" value="1"/>
</dbReference>
<evidence type="ECO:0000259" key="1">
    <source>
        <dbReference type="PROSITE" id="PS50987"/>
    </source>
</evidence>
<sequence length="116" mass="11958">MPVDAALVRTFHALADPLRLEILGRLAAAPSGVTELAHELPITRQGTAKHLAVLREAGLVTASTAGRESVYRVQAVVASDAARWLEAASASWDTQLGLLKAAAEAPPQGPGGAAED</sequence>
<proteinExistence type="predicted"/>
<evidence type="ECO:0000313" key="2">
    <source>
        <dbReference type="EMBL" id="RII43064.1"/>
    </source>
</evidence>
<dbReference type="NCBIfam" id="NF033788">
    <property type="entry name" value="HTH_metalloreg"/>
    <property type="match status" value="1"/>
</dbReference>
<name>A0A399JCV6_9MICC</name>